<comment type="caution">
    <text evidence="5">The sequence shown here is derived from an EMBL/GenBank/DDBJ whole genome shotgun (WGS) entry which is preliminary data.</text>
</comment>
<dbReference type="InterPro" id="IPR050204">
    <property type="entry name" value="AraC_XylS_family_regulators"/>
</dbReference>
<dbReference type="SMART" id="SM00342">
    <property type="entry name" value="HTH_ARAC"/>
    <property type="match status" value="1"/>
</dbReference>
<dbReference type="Gene3D" id="1.10.10.60">
    <property type="entry name" value="Homeodomain-like"/>
    <property type="match status" value="1"/>
</dbReference>
<keyword evidence="1" id="KW-0805">Transcription regulation</keyword>
<accession>A0ABS1MA51</accession>
<evidence type="ECO:0000256" key="3">
    <source>
        <dbReference type="ARBA" id="ARBA00023163"/>
    </source>
</evidence>
<keyword evidence="2" id="KW-0238">DNA-binding</keyword>
<gene>
    <name evidence="5" type="ORF">JK358_21220</name>
</gene>
<feature type="domain" description="HTH araC/xylS-type" evidence="4">
    <location>
        <begin position="152"/>
        <end position="235"/>
    </location>
</feature>
<protein>
    <submittedName>
        <fullName evidence="5">AraC family transcriptional regulator</fullName>
    </submittedName>
</protein>
<evidence type="ECO:0000313" key="5">
    <source>
        <dbReference type="EMBL" id="MBL1076920.1"/>
    </source>
</evidence>
<sequence>MTGFRDHAASGLDMHVVARPEVVVVIQFGDSPLAVENACGEPAFGGVVAGLSPGTPRIRTTRVECVELRLSPLAAYSRLGVSPRELHGTLTDLDHLWGARARLLRDRLAETDSWEARFALTSRFLIDRDSSRSPDPEVAAAWARIVTDVGGVTVRELTELTGWSRKRLWSRFTAQIGVTPKHAAMVVRFRRAFDLLLAGTPPARVAAACGYADQPHLHRDIALFAGTTPGALARN</sequence>
<reference evidence="5 6" key="1">
    <citation type="submission" date="2021-01" db="EMBL/GenBank/DDBJ databases">
        <title>WGS of actinomycetes isolated from Thailand.</title>
        <authorList>
            <person name="Thawai C."/>
        </authorList>
    </citation>
    <scope>NUCLEOTIDE SEQUENCE [LARGE SCALE GENOMIC DNA]</scope>
    <source>
        <strain evidence="5 6">LPG 2</strain>
    </source>
</reference>
<evidence type="ECO:0000259" key="4">
    <source>
        <dbReference type="PROSITE" id="PS01124"/>
    </source>
</evidence>
<dbReference type="PROSITE" id="PS01124">
    <property type="entry name" value="HTH_ARAC_FAMILY_2"/>
    <property type="match status" value="1"/>
</dbReference>
<evidence type="ECO:0000313" key="6">
    <source>
        <dbReference type="Proteomes" id="UP000602198"/>
    </source>
</evidence>
<dbReference type="Pfam" id="PF12833">
    <property type="entry name" value="HTH_18"/>
    <property type="match status" value="1"/>
</dbReference>
<dbReference type="PANTHER" id="PTHR46796">
    <property type="entry name" value="HTH-TYPE TRANSCRIPTIONAL ACTIVATOR RHAS-RELATED"/>
    <property type="match status" value="1"/>
</dbReference>
<dbReference type="Proteomes" id="UP000602198">
    <property type="component" value="Unassembled WGS sequence"/>
</dbReference>
<organism evidence="5 6">
    <name type="scientific">Nocardia acididurans</name>
    <dbReference type="NCBI Taxonomy" id="2802282"/>
    <lineage>
        <taxon>Bacteria</taxon>
        <taxon>Bacillati</taxon>
        <taxon>Actinomycetota</taxon>
        <taxon>Actinomycetes</taxon>
        <taxon>Mycobacteriales</taxon>
        <taxon>Nocardiaceae</taxon>
        <taxon>Nocardia</taxon>
    </lineage>
</organism>
<dbReference type="InterPro" id="IPR018060">
    <property type="entry name" value="HTH_AraC"/>
</dbReference>
<keyword evidence="3" id="KW-0804">Transcription</keyword>
<dbReference type="EMBL" id="JAERRJ010000008">
    <property type="protein sequence ID" value="MBL1076920.1"/>
    <property type="molecule type" value="Genomic_DNA"/>
</dbReference>
<name>A0ABS1MA51_9NOCA</name>
<proteinExistence type="predicted"/>
<evidence type="ECO:0000256" key="1">
    <source>
        <dbReference type="ARBA" id="ARBA00023015"/>
    </source>
</evidence>
<keyword evidence="6" id="KW-1185">Reference proteome</keyword>
<evidence type="ECO:0000256" key="2">
    <source>
        <dbReference type="ARBA" id="ARBA00023125"/>
    </source>
</evidence>
<dbReference type="PANTHER" id="PTHR46796:SF15">
    <property type="entry name" value="BLL1074 PROTEIN"/>
    <property type="match status" value="1"/>
</dbReference>